<dbReference type="AlphaFoldDB" id="A0A0F9UI27"/>
<dbReference type="CDD" id="cd07890">
    <property type="entry name" value="CYTH-like_AC_IV-like"/>
    <property type="match status" value="1"/>
</dbReference>
<evidence type="ECO:0000313" key="2">
    <source>
        <dbReference type="EMBL" id="KKN92880.1"/>
    </source>
</evidence>
<name>A0A0F9UI27_9ZZZZ</name>
<protein>
    <recommendedName>
        <fullName evidence="1">CYTH domain-containing protein</fullName>
    </recommendedName>
</protein>
<dbReference type="NCBIfam" id="TIGR00318">
    <property type="entry name" value="cyaB"/>
    <property type="match status" value="1"/>
</dbReference>
<dbReference type="SMART" id="SM01118">
    <property type="entry name" value="CYTH"/>
    <property type="match status" value="1"/>
</dbReference>
<organism evidence="2">
    <name type="scientific">marine sediment metagenome</name>
    <dbReference type="NCBI Taxonomy" id="412755"/>
    <lineage>
        <taxon>unclassified sequences</taxon>
        <taxon>metagenomes</taxon>
        <taxon>ecological metagenomes</taxon>
    </lineage>
</organism>
<evidence type="ECO:0000259" key="1">
    <source>
        <dbReference type="PROSITE" id="PS51707"/>
    </source>
</evidence>
<dbReference type="InterPro" id="IPR023577">
    <property type="entry name" value="CYTH_domain"/>
</dbReference>
<dbReference type="PANTHER" id="PTHR21028">
    <property type="entry name" value="SI:CH211-156B7.4"/>
    <property type="match status" value="1"/>
</dbReference>
<dbReference type="Pfam" id="PF01928">
    <property type="entry name" value="CYTH"/>
    <property type="match status" value="1"/>
</dbReference>
<accession>A0A0F9UI27</accession>
<dbReference type="SUPFAM" id="SSF55154">
    <property type="entry name" value="CYTH-like phosphatases"/>
    <property type="match status" value="1"/>
</dbReference>
<dbReference type="Gene3D" id="2.40.320.10">
    <property type="entry name" value="Hypothetical Protein Pfu-838710-001"/>
    <property type="match status" value="1"/>
</dbReference>
<proteinExistence type="predicted"/>
<dbReference type="PANTHER" id="PTHR21028:SF2">
    <property type="entry name" value="CYTH DOMAIN-CONTAINING PROTEIN"/>
    <property type="match status" value="1"/>
</dbReference>
<dbReference type="PROSITE" id="PS51707">
    <property type="entry name" value="CYTH"/>
    <property type="match status" value="1"/>
</dbReference>
<feature type="domain" description="CYTH" evidence="1">
    <location>
        <begin position="2"/>
        <end position="178"/>
    </location>
</feature>
<reference evidence="2" key="1">
    <citation type="journal article" date="2015" name="Nature">
        <title>Complex archaea that bridge the gap between prokaryotes and eukaryotes.</title>
        <authorList>
            <person name="Spang A."/>
            <person name="Saw J.H."/>
            <person name="Jorgensen S.L."/>
            <person name="Zaremba-Niedzwiedzka K."/>
            <person name="Martijn J."/>
            <person name="Lind A.E."/>
            <person name="van Eijk R."/>
            <person name="Schleper C."/>
            <person name="Guy L."/>
            <person name="Ettema T.J."/>
        </authorList>
    </citation>
    <scope>NUCLEOTIDE SEQUENCE</scope>
</reference>
<gene>
    <name evidence="2" type="ORF">LCGC14_0204080</name>
</gene>
<comment type="caution">
    <text evidence="2">The sequence shown here is derived from an EMBL/GenBank/DDBJ whole genome shotgun (WGS) entry which is preliminary data.</text>
</comment>
<dbReference type="EMBL" id="LAZR01000091">
    <property type="protein sequence ID" value="KKN92880.1"/>
    <property type="molecule type" value="Genomic_DNA"/>
</dbReference>
<sequence>MADEIEVKFKVVSHASLRRKLSALGAEFCSTVIQEDAYFDTPGRSLLADQIGLRVREVKVLRAAAGARPDGQPTLTYKGPIHANRKAKVRREIETHFETPGAIEQVLMAIGHELVMSFQKRRTTYRLGRCLIELDELPLLGLFVEVEGPSERLVLSIARKLGLAGESIKVSYAHLIADACTAAGRKPIGIKIRT</sequence>
<dbReference type="InterPro" id="IPR033469">
    <property type="entry name" value="CYTH-like_dom_sf"/>
</dbReference>
<dbReference type="InterPro" id="IPR008173">
    <property type="entry name" value="Adenylyl_cyclase_CyaB"/>
</dbReference>